<keyword evidence="6" id="KW-1133">Transmembrane helix</keyword>
<accession>A0A554LDN0</accession>
<evidence type="ECO:0000313" key="8">
    <source>
        <dbReference type="EMBL" id="TSC90996.1"/>
    </source>
</evidence>
<dbReference type="EMBL" id="VMGH01000049">
    <property type="protein sequence ID" value="TSC90996.1"/>
    <property type="molecule type" value="Genomic_DNA"/>
</dbReference>
<dbReference type="InterPro" id="IPR036888">
    <property type="entry name" value="DNA_integrity_DisA_N_sf"/>
</dbReference>
<gene>
    <name evidence="8" type="ORF">CEN92_338</name>
</gene>
<dbReference type="Proteomes" id="UP000318296">
    <property type="component" value="Unassembled WGS sequence"/>
</dbReference>
<comment type="caution">
    <text evidence="8">The sequence shown here is derived from an EMBL/GenBank/DDBJ whole genome shotgun (WGS) entry which is preliminary data.</text>
</comment>
<dbReference type="SUPFAM" id="SSF143597">
    <property type="entry name" value="YojJ-like"/>
    <property type="match status" value="1"/>
</dbReference>
<evidence type="ECO:0000256" key="1">
    <source>
        <dbReference type="ARBA" id="ARBA00000877"/>
    </source>
</evidence>
<organism evidence="8 9">
    <name type="scientific">Candidatus Berkelbacteria bacterium Licking1014_96</name>
    <dbReference type="NCBI Taxonomy" id="2017149"/>
    <lineage>
        <taxon>Bacteria</taxon>
        <taxon>Candidatus Berkelbacteria</taxon>
    </lineage>
</organism>
<dbReference type="GO" id="GO:0106408">
    <property type="term" value="F:diadenylate cyclase activity"/>
    <property type="evidence" value="ECO:0007669"/>
    <property type="project" value="UniProtKB-EC"/>
</dbReference>
<protein>
    <recommendedName>
        <fullName evidence="7">DAC domain-containing protein</fullName>
    </recommendedName>
</protein>
<feature type="domain" description="DAC" evidence="7">
    <location>
        <begin position="107"/>
        <end position="210"/>
    </location>
</feature>
<dbReference type="PANTHER" id="PTHR34185:SF1">
    <property type="entry name" value="DIADENYLATE CYCLASE"/>
    <property type="match status" value="1"/>
</dbReference>
<dbReference type="GO" id="GO:0004016">
    <property type="term" value="F:adenylate cyclase activity"/>
    <property type="evidence" value="ECO:0007669"/>
    <property type="project" value="TreeGrafter"/>
</dbReference>
<keyword evidence="5" id="KW-0067">ATP-binding</keyword>
<dbReference type="PANTHER" id="PTHR34185">
    <property type="entry name" value="DIADENYLATE CYCLASE"/>
    <property type="match status" value="1"/>
</dbReference>
<keyword evidence="6" id="KW-0812">Transmembrane</keyword>
<keyword evidence="6" id="KW-0472">Membrane</keyword>
<dbReference type="Pfam" id="PF02457">
    <property type="entry name" value="DAC"/>
    <property type="match status" value="1"/>
</dbReference>
<reference evidence="8 9" key="1">
    <citation type="submission" date="2017-07" db="EMBL/GenBank/DDBJ databases">
        <title>Mechanisms for carbon and nitrogen cycling indicate functional differentiation within the Candidate Phyla Radiation.</title>
        <authorList>
            <person name="Danczak R.E."/>
            <person name="Johnston M.D."/>
            <person name="Kenah C."/>
            <person name="Slattery M."/>
            <person name="Wrighton K.C."/>
            <person name="Wilkins M.J."/>
        </authorList>
    </citation>
    <scope>NUCLEOTIDE SEQUENCE [LARGE SCALE GENOMIC DNA]</scope>
    <source>
        <strain evidence="8">Licking1014_96</strain>
    </source>
</reference>
<dbReference type="GO" id="GO:0005524">
    <property type="term" value="F:ATP binding"/>
    <property type="evidence" value="ECO:0007669"/>
    <property type="project" value="UniProtKB-KW"/>
</dbReference>
<keyword evidence="2" id="KW-0808">Transferase</keyword>
<evidence type="ECO:0000256" key="5">
    <source>
        <dbReference type="ARBA" id="ARBA00022840"/>
    </source>
</evidence>
<comment type="catalytic activity">
    <reaction evidence="1">
        <text>2 ATP = 3',3'-c-di-AMP + 2 diphosphate</text>
        <dbReference type="Rhea" id="RHEA:35655"/>
        <dbReference type="ChEBI" id="CHEBI:30616"/>
        <dbReference type="ChEBI" id="CHEBI:33019"/>
        <dbReference type="ChEBI" id="CHEBI:71500"/>
        <dbReference type="EC" id="2.7.7.85"/>
    </reaction>
</comment>
<feature type="transmembrane region" description="Helical" evidence="6">
    <location>
        <begin position="38"/>
        <end position="57"/>
    </location>
</feature>
<evidence type="ECO:0000256" key="2">
    <source>
        <dbReference type="ARBA" id="ARBA00022679"/>
    </source>
</evidence>
<evidence type="ECO:0000256" key="6">
    <source>
        <dbReference type="SAM" id="Phobius"/>
    </source>
</evidence>
<feature type="transmembrane region" description="Helical" evidence="6">
    <location>
        <begin position="85"/>
        <end position="106"/>
    </location>
</feature>
<dbReference type="AlphaFoldDB" id="A0A554LDN0"/>
<dbReference type="PROSITE" id="PS51794">
    <property type="entry name" value="DAC"/>
    <property type="match status" value="1"/>
</dbReference>
<name>A0A554LDN0_9BACT</name>
<keyword evidence="3" id="KW-0548">Nucleotidyltransferase</keyword>
<sequence>MFDNFFNSISQLSKIDFYGFYKRIEVSITSIDPLHNPLLIIDILISAILLYFFLVFLKKIRLRNLLLGAIALVGLYLLANFLDLALLAFIIKYFALFLVVVVPFFLTPSMRRALDRIEKEIKGVHLKDMSRRDREGVIEEISRVVSLLAKKRVGSLIILENKKSLNKLAATGEKIEAKATAEFLTYIFFPGSSLREGAAIIRGDEVVACK</sequence>
<dbReference type="Gene3D" id="3.40.1700.10">
    <property type="entry name" value="DNA integrity scanning protein, DisA, N-terminal domain"/>
    <property type="match status" value="1"/>
</dbReference>
<evidence type="ECO:0000313" key="9">
    <source>
        <dbReference type="Proteomes" id="UP000318296"/>
    </source>
</evidence>
<evidence type="ECO:0000259" key="7">
    <source>
        <dbReference type="PROSITE" id="PS51794"/>
    </source>
</evidence>
<dbReference type="InterPro" id="IPR050338">
    <property type="entry name" value="DisA"/>
</dbReference>
<evidence type="ECO:0000256" key="4">
    <source>
        <dbReference type="ARBA" id="ARBA00022741"/>
    </source>
</evidence>
<keyword evidence="4" id="KW-0547">Nucleotide-binding</keyword>
<proteinExistence type="predicted"/>
<dbReference type="InterPro" id="IPR003390">
    <property type="entry name" value="DNA_integrity_scan_DisA_N"/>
</dbReference>
<feature type="transmembrane region" description="Helical" evidence="6">
    <location>
        <begin position="64"/>
        <end position="79"/>
    </location>
</feature>
<evidence type="ECO:0000256" key="3">
    <source>
        <dbReference type="ARBA" id="ARBA00022695"/>
    </source>
</evidence>